<accession>A0ABP3YYL5</accession>
<feature type="region of interest" description="Disordered" evidence="1">
    <location>
        <begin position="70"/>
        <end position="94"/>
    </location>
</feature>
<name>A0ABP3YYL5_9ACTN</name>
<feature type="region of interest" description="Disordered" evidence="1">
    <location>
        <begin position="24"/>
        <end position="56"/>
    </location>
</feature>
<dbReference type="EMBL" id="BAAAHG010000011">
    <property type="protein sequence ID" value="GAA0910178.1"/>
    <property type="molecule type" value="Genomic_DNA"/>
</dbReference>
<organism evidence="2 3">
    <name type="scientific">Streptomyces thermoalcalitolerans</name>
    <dbReference type="NCBI Taxonomy" id="65605"/>
    <lineage>
        <taxon>Bacteria</taxon>
        <taxon>Bacillati</taxon>
        <taxon>Actinomycetota</taxon>
        <taxon>Actinomycetes</taxon>
        <taxon>Kitasatosporales</taxon>
        <taxon>Streptomycetaceae</taxon>
        <taxon>Streptomyces</taxon>
    </lineage>
</organism>
<evidence type="ECO:0000313" key="2">
    <source>
        <dbReference type="EMBL" id="GAA0910178.1"/>
    </source>
</evidence>
<dbReference type="Proteomes" id="UP001501005">
    <property type="component" value="Unassembled WGS sequence"/>
</dbReference>
<sequence length="94" mass="10218">MKDLADEGCAVSYPLGARGIQWCDEKPGQAGDPEKLARNHPSHRVNRLPPEPHGMQDPAMLTTDVSLLLPSAADLAPRTQQQPGRPRRHGPVLP</sequence>
<evidence type="ECO:0000313" key="3">
    <source>
        <dbReference type="Proteomes" id="UP001501005"/>
    </source>
</evidence>
<feature type="compositionally biased region" description="Basic and acidic residues" evidence="1">
    <location>
        <begin position="24"/>
        <end position="37"/>
    </location>
</feature>
<gene>
    <name evidence="2" type="ORF">GCM10009549_19660</name>
</gene>
<comment type="caution">
    <text evidence="2">The sequence shown here is derived from an EMBL/GenBank/DDBJ whole genome shotgun (WGS) entry which is preliminary data.</text>
</comment>
<protein>
    <submittedName>
        <fullName evidence="2">Uncharacterized protein</fullName>
    </submittedName>
</protein>
<feature type="compositionally biased region" description="Basic residues" evidence="1">
    <location>
        <begin position="85"/>
        <end position="94"/>
    </location>
</feature>
<proteinExistence type="predicted"/>
<reference evidence="3" key="1">
    <citation type="journal article" date="2019" name="Int. J. Syst. Evol. Microbiol.">
        <title>The Global Catalogue of Microorganisms (GCM) 10K type strain sequencing project: providing services to taxonomists for standard genome sequencing and annotation.</title>
        <authorList>
            <consortium name="The Broad Institute Genomics Platform"/>
            <consortium name="The Broad Institute Genome Sequencing Center for Infectious Disease"/>
            <person name="Wu L."/>
            <person name="Ma J."/>
        </authorList>
    </citation>
    <scope>NUCLEOTIDE SEQUENCE [LARGE SCALE GENOMIC DNA]</scope>
    <source>
        <strain evidence="3">JCM 10673</strain>
    </source>
</reference>
<keyword evidence="3" id="KW-1185">Reference proteome</keyword>
<feature type="compositionally biased region" description="Low complexity" evidence="1">
    <location>
        <begin position="70"/>
        <end position="84"/>
    </location>
</feature>
<evidence type="ECO:0000256" key="1">
    <source>
        <dbReference type="SAM" id="MobiDB-lite"/>
    </source>
</evidence>